<dbReference type="Pfam" id="PF02812">
    <property type="entry name" value="ELFV_dehydrog_N"/>
    <property type="match status" value="1"/>
</dbReference>
<dbReference type="InterPro" id="IPR033922">
    <property type="entry name" value="NAD_bind_Glu_DH"/>
</dbReference>
<evidence type="ECO:0000256" key="3">
    <source>
        <dbReference type="PIRNR" id="PIRNR000185"/>
    </source>
</evidence>
<protein>
    <recommendedName>
        <fullName evidence="3">Glutamate dehydrogenase</fullName>
    </recommendedName>
</protein>
<dbReference type="PANTHER" id="PTHR11606">
    <property type="entry name" value="GLUTAMATE DEHYDROGENASE"/>
    <property type="match status" value="1"/>
</dbReference>
<dbReference type="InterPro" id="IPR006095">
    <property type="entry name" value="Glu/Leu/Phe/Val/Trp_DH"/>
</dbReference>
<dbReference type="SUPFAM" id="SSF53223">
    <property type="entry name" value="Aminoacid dehydrogenase-like, N-terminal domain"/>
    <property type="match status" value="1"/>
</dbReference>
<dbReference type="InterPro" id="IPR046346">
    <property type="entry name" value="Aminoacid_DH-like_N_sf"/>
</dbReference>
<feature type="binding site" evidence="5">
    <location>
        <position position="194"/>
    </location>
    <ligand>
        <name>NAD(+)</name>
        <dbReference type="ChEBI" id="CHEBI:57540"/>
    </ligand>
</feature>
<dbReference type="OrthoDB" id="9803297at2"/>
<dbReference type="InterPro" id="IPR014362">
    <property type="entry name" value="Glu_DH"/>
</dbReference>
<gene>
    <name evidence="9" type="ORF">FHG71_06645</name>
</gene>
<organism evidence="9 10">
    <name type="scientific">Rubellimicrobium roseum</name>
    <dbReference type="NCBI Taxonomy" id="687525"/>
    <lineage>
        <taxon>Bacteria</taxon>
        <taxon>Pseudomonadati</taxon>
        <taxon>Pseudomonadota</taxon>
        <taxon>Alphaproteobacteria</taxon>
        <taxon>Rhodobacterales</taxon>
        <taxon>Roseobacteraceae</taxon>
        <taxon>Rubellimicrobium</taxon>
    </lineage>
</organism>
<dbReference type="AlphaFoldDB" id="A0A5C4NG58"/>
<comment type="caution">
    <text evidence="9">The sequence shown here is derived from an EMBL/GenBank/DDBJ whole genome shotgun (WGS) entry which is preliminary data.</text>
</comment>
<dbReference type="RefSeq" id="WP_139080990.1">
    <property type="nucleotide sequence ID" value="NZ_VDFV01000005.1"/>
</dbReference>
<evidence type="ECO:0000313" key="10">
    <source>
        <dbReference type="Proteomes" id="UP000305709"/>
    </source>
</evidence>
<dbReference type="Pfam" id="PF00208">
    <property type="entry name" value="ELFV_dehydrog"/>
    <property type="match status" value="1"/>
</dbReference>
<feature type="binding site" evidence="5">
    <location>
        <position position="70"/>
    </location>
    <ligand>
        <name>substrate</name>
    </ligand>
</feature>
<keyword evidence="5" id="KW-0520">NAD</keyword>
<dbReference type="Gene3D" id="3.40.50.10860">
    <property type="entry name" value="Leucine Dehydrogenase, chain A, domain 1"/>
    <property type="match status" value="1"/>
</dbReference>
<evidence type="ECO:0000256" key="1">
    <source>
        <dbReference type="ARBA" id="ARBA00006382"/>
    </source>
</evidence>
<dbReference type="InterPro" id="IPR006096">
    <property type="entry name" value="Glu/Leu/Phe/Val/Trp_DH_C"/>
</dbReference>
<feature type="binding site" evidence="5">
    <location>
        <position position="94"/>
    </location>
    <ligand>
        <name>substrate</name>
    </ligand>
</feature>
<dbReference type="PANTHER" id="PTHR11606:SF13">
    <property type="entry name" value="GLUTAMATE DEHYDROGENASE 1, MITOCHONDRIAL"/>
    <property type="match status" value="1"/>
</dbReference>
<dbReference type="PIRSF" id="PIRSF000185">
    <property type="entry name" value="Glu_DH"/>
    <property type="match status" value="1"/>
</dbReference>
<evidence type="ECO:0000256" key="2">
    <source>
        <dbReference type="ARBA" id="ARBA00023002"/>
    </source>
</evidence>
<keyword evidence="5" id="KW-0547">Nucleotide-binding</keyword>
<dbReference type="SUPFAM" id="SSF51735">
    <property type="entry name" value="NAD(P)-binding Rossmann-fold domains"/>
    <property type="match status" value="1"/>
</dbReference>
<evidence type="ECO:0000256" key="6">
    <source>
        <dbReference type="PIRSR" id="PIRSR000185-3"/>
    </source>
</evidence>
<evidence type="ECO:0000313" key="9">
    <source>
        <dbReference type="EMBL" id="TNC73112.1"/>
    </source>
</evidence>
<evidence type="ECO:0000256" key="7">
    <source>
        <dbReference type="RuleBase" id="RU004417"/>
    </source>
</evidence>
<dbReference type="FunFam" id="3.40.50.720:FF:000100">
    <property type="entry name" value="Glutamate dehydrogenase 1, mitochondrial"/>
    <property type="match status" value="1"/>
</dbReference>
<dbReference type="GO" id="GO:0004352">
    <property type="term" value="F:glutamate dehydrogenase (NAD+) activity"/>
    <property type="evidence" value="ECO:0007669"/>
    <property type="project" value="TreeGrafter"/>
</dbReference>
<accession>A0A5C4NG58</accession>
<dbReference type="CDD" id="cd01076">
    <property type="entry name" value="NAD_bind_1_Glu_DH"/>
    <property type="match status" value="1"/>
</dbReference>
<dbReference type="GO" id="GO:0006538">
    <property type="term" value="P:L-glutamate catabolic process"/>
    <property type="evidence" value="ECO:0007669"/>
    <property type="project" value="TreeGrafter"/>
</dbReference>
<dbReference type="InterPro" id="IPR006097">
    <property type="entry name" value="Glu/Leu/Phe/Val/Trp_DH_dimer"/>
</dbReference>
<feature type="domain" description="Glutamate/phenylalanine/leucine/valine/L-tryptophan dehydrogenase C-terminal" evidence="8">
    <location>
        <begin position="187"/>
        <end position="474"/>
    </location>
</feature>
<dbReference type="Gene3D" id="3.40.50.720">
    <property type="entry name" value="NAD(P)-binding Rossmann-like Domain"/>
    <property type="match status" value="1"/>
</dbReference>
<name>A0A5C4NG58_9RHOB</name>
<feature type="binding site" evidence="5">
    <location>
        <position position="363"/>
    </location>
    <ligand>
        <name>substrate</name>
    </ligand>
</feature>
<dbReference type="InterPro" id="IPR036291">
    <property type="entry name" value="NAD(P)-bd_dom_sf"/>
</dbReference>
<feature type="binding site" evidence="5">
    <location>
        <position position="233"/>
    </location>
    <ligand>
        <name>NAD(+)</name>
        <dbReference type="ChEBI" id="CHEBI:57540"/>
    </ligand>
</feature>
<keyword evidence="10" id="KW-1185">Reference proteome</keyword>
<evidence type="ECO:0000256" key="5">
    <source>
        <dbReference type="PIRSR" id="PIRSR000185-2"/>
    </source>
</evidence>
<comment type="similarity">
    <text evidence="1 3 7">Belongs to the Glu/Leu/Phe/Val dehydrogenases family.</text>
</comment>
<evidence type="ECO:0000256" key="4">
    <source>
        <dbReference type="PIRSR" id="PIRSR000185-1"/>
    </source>
</evidence>
<sequence>MPAAEPSFRDSVDLMFTRAVRFMDLSPGLEEKIRVCNATYTVRFGVRLRGAIHTFTGYRSVHSEHMEPVKGGIRYAMAVDQDEVEALAALMTYKCALVEVPFGGSKGGLRIDPRAWDVHELEQITRRFTYELVKRDLIHPAQNVPAPDMGTGEREMAWIADQYRRMATTDINANACVTGKPLSSGGIHGRVEATGRGIQYALREFFRHPEDVARARLSGGLEGKRVVVQGLGNVGYHAAKFLSEEDGALVVGIVERDGAISCDTGIDVEQAKQWMMKNGTLEGAPGTKFHAEGAALLEAECDILIPAALEGVIHKGNAGRIRAPLVIEAANGPVTAGADEILRDKGTVVIPDMYANAGGVTVSYFEWVKNLSHIRFGRMQRRAEEAEHMLLVRELERLSEDQGLGWTLNPDFKRQYMRGADELTLVRSGLDDTMRTAYQSMREVWHSRPELGDLRTAAYVVAIGRVAESYRAKGL</sequence>
<dbReference type="EMBL" id="VDFV01000005">
    <property type="protein sequence ID" value="TNC73112.1"/>
    <property type="molecule type" value="Genomic_DNA"/>
</dbReference>
<dbReference type="InterPro" id="IPR033524">
    <property type="entry name" value="Glu/Leu/Phe/Val_DH_AS"/>
</dbReference>
<proteinExistence type="inferred from homology"/>
<dbReference type="SMART" id="SM00839">
    <property type="entry name" value="ELFV_dehydrog"/>
    <property type="match status" value="1"/>
</dbReference>
<dbReference type="Proteomes" id="UP000305709">
    <property type="component" value="Unassembled WGS sequence"/>
</dbReference>
<evidence type="ECO:0000259" key="8">
    <source>
        <dbReference type="SMART" id="SM00839"/>
    </source>
</evidence>
<dbReference type="PROSITE" id="PS00074">
    <property type="entry name" value="GLFV_DEHYDROGENASE"/>
    <property type="match status" value="1"/>
</dbReference>
<dbReference type="PRINTS" id="PR00082">
    <property type="entry name" value="GLFDHDRGNASE"/>
</dbReference>
<dbReference type="GO" id="GO:0000166">
    <property type="term" value="F:nucleotide binding"/>
    <property type="evidence" value="ECO:0007669"/>
    <property type="project" value="UniProtKB-KW"/>
</dbReference>
<dbReference type="FunFam" id="3.40.50.10860:FF:000003">
    <property type="entry name" value="Glutamate dehydrogenase"/>
    <property type="match status" value="1"/>
</dbReference>
<feature type="active site" description="Proton donor" evidence="4">
    <location>
        <position position="106"/>
    </location>
</feature>
<reference evidence="9 10" key="1">
    <citation type="submission" date="2019-06" db="EMBL/GenBank/DDBJ databases">
        <authorList>
            <person name="Jiang L."/>
        </authorList>
    </citation>
    <scope>NUCLEOTIDE SEQUENCE [LARGE SCALE GENOMIC DNA]</scope>
    <source>
        <strain evidence="9 10">YIM 48858</strain>
    </source>
</reference>
<feature type="site" description="Important for catalysis" evidence="6">
    <location>
        <position position="148"/>
    </location>
</feature>
<keyword evidence="2 3" id="KW-0560">Oxidoreductase</keyword>